<accession>A8AMR7</accession>
<dbReference type="AlphaFoldDB" id="A8AMR7"/>
<keyword evidence="1" id="KW-0472">Membrane</keyword>
<protein>
    <submittedName>
        <fullName evidence="2">Uncharacterized protein</fullName>
    </submittedName>
</protein>
<gene>
    <name evidence="2" type="ordered locus">CKO_03704</name>
</gene>
<keyword evidence="1" id="KW-0812">Transmembrane</keyword>
<sequence length="41" mass="4882">MRCIVISRGYFTLSHSSFLPGLQVFFSLYMSFNLSRFDIYH</sequence>
<evidence type="ECO:0000313" key="2">
    <source>
        <dbReference type="EMBL" id="ABV14780.1"/>
    </source>
</evidence>
<feature type="transmembrane region" description="Helical" evidence="1">
    <location>
        <begin position="12"/>
        <end position="32"/>
    </location>
</feature>
<dbReference type="Proteomes" id="UP000008148">
    <property type="component" value="Chromosome"/>
</dbReference>
<name>A8AMR7_CITK8</name>
<reference evidence="2 3" key="1">
    <citation type="submission" date="2007-08" db="EMBL/GenBank/DDBJ databases">
        <authorList>
            <consortium name="The Citrobacter koseri Genome Sequencing Project"/>
            <person name="McClelland M."/>
            <person name="Sanderson E.K."/>
            <person name="Porwollik S."/>
            <person name="Spieth J."/>
            <person name="Clifton W.S."/>
            <person name="Latreille P."/>
            <person name="Courtney L."/>
            <person name="Wang C."/>
            <person name="Pepin K."/>
            <person name="Bhonagiri V."/>
            <person name="Nash W."/>
            <person name="Johnson M."/>
            <person name="Thiruvilangam P."/>
            <person name="Wilson R."/>
        </authorList>
    </citation>
    <scope>NUCLEOTIDE SEQUENCE [LARGE SCALE GENOMIC DNA]</scope>
    <source>
        <strain evidence="3">ATCC BAA-895 / CDC 4225-83 / SGSC4696</strain>
    </source>
</reference>
<evidence type="ECO:0000256" key="1">
    <source>
        <dbReference type="SAM" id="Phobius"/>
    </source>
</evidence>
<keyword evidence="3" id="KW-1185">Reference proteome</keyword>
<dbReference type="EMBL" id="CP000822">
    <property type="protein sequence ID" value="ABV14780.1"/>
    <property type="molecule type" value="Genomic_DNA"/>
</dbReference>
<proteinExistence type="predicted"/>
<keyword evidence="1" id="KW-1133">Transmembrane helix</keyword>
<dbReference type="KEGG" id="cko:CKO_03704"/>
<organism evidence="2 3">
    <name type="scientific">Citrobacter koseri (strain ATCC BAA-895 / CDC 4225-83 / SGSC4696)</name>
    <dbReference type="NCBI Taxonomy" id="290338"/>
    <lineage>
        <taxon>Bacteria</taxon>
        <taxon>Pseudomonadati</taxon>
        <taxon>Pseudomonadota</taxon>
        <taxon>Gammaproteobacteria</taxon>
        <taxon>Enterobacterales</taxon>
        <taxon>Enterobacteriaceae</taxon>
        <taxon>Citrobacter</taxon>
    </lineage>
</organism>
<evidence type="ECO:0000313" key="3">
    <source>
        <dbReference type="Proteomes" id="UP000008148"/>
    </source>
</evidence>
<dbReference type="HOGENOM" id="CLU_3267714_0_0_6"/>